<sequence>MIAHTPTLFASVALVATIMAFCLILVGQLNRRDGLFATGCGLALHALAYVCYTLHGQAPLWLTYGAANVLLATALTFYLVGLLRIQGMSIPWRRLLSLPALMLILMISLINTREPRMLAACLVLIVQCLLLIGCAYRHAAPGGRAHILLVIGGGISLVGLLMRVGAILTGGAAELQYDASNFKQTLSVSIGTVTVMMFSLGLVLIAKERSEASLQQMALRDALTGTLNRRAILEQLSAELERARRAHTYLAVAMLDIDHFKRINDVYGHLAGDEVLCHCVQHLRQRLRQADSVGRYGGEEFLLLLTDTTPQGAYAALEALRSSMAAAPAHFGNLSIDVQFSAGVWCGIPGPYDSVASLLTQADTALYAAKAAGRNRVQVADTDNPPYTLN</sequence>
<dbReference type="Proteomes" id="UP000198512">
    <property type="component" value="Unassembled WGS sequence"/>
</dbReference>
<gene>
    <name evidence="5" type="ORF">SAMN05216600_12051</name>
</gene>
<feature type="transmembrane region" description="Helical" evidence="3">
    <location>
        <begin position="34"/>
        <end position="55"/>
    </location>
</feature>
<dbReference type="PANTHER" id="PTHR45138">
    <property type="entry name" value="REGULATORY COMPONENTS OF SENSORY TRANSDUCTION SYSTEM"/>
    <property type="match status" value="1"/>
</dbReference>
<feature type="transmembrane region" description="Helical" evidence="3">
    <location>
        <begin position="117"/>
        <end position="136"/>
    </location>
</feature>
<keyword evidence="3" id="KW-0472">Membrane</keyword>
<feature type="transmembrane region" description="Helical" evidence="3">
    <location>
        <begin position="95"/>
        <end position="111"/>
    </location>
</feature>
<evidence type="ECO:0000313" key="6">
    <source>
        <dbReference type="Proteomes" id="UP000198512"/>
    </source>
</evidence>
<dbReference type="InterPro" id="IPR043128">
    <property type="entry name" value="Rev_trsase/Diguanyl_cyclase"/>
</dbReference>
<dbReference type="PROSITE" id="PS50887">
    <property type="entry name" value="GGDEF"/>
    <property type="match status" value="1"/>
</dbReference>
<comment type="caution">
    <text evidence="5">The sequence shown here is derived from an EMBL/GenBank/DDBJ whole genome shotgun (WGS) entry which is preliminary data.</text>
</comment>
<dbReference type="EMBL" id="FOFP01000020">
    <property type="protein sequence ID" value="SER27422.1"/>
    <property type="molecule type" value="Genomic_DNA"/>
</dbReference>
<feature type="transmembrane region" description="Helical" evidence="3">
    <location>
        <begin position="6"/>
        <end position="27"/>
    </location>
</feature>
<evidence type="ECO:0000256" key="1">
    <source>
        <dbReference type="ARBA" id="ARBA00012528"/>
    </source>
</evidence>
<dbReference type="CDD" id="cd01949">
    <property type="entry name" value="GGDEF"/>
    <property type="match status" value="1"/>
</dbReference>
<comment type="catalytic activity">
    <reaction evidence="2">
        <text>2 GTP = 3',3'-c-di-GMP + 2 diphosphate</text>
        <dbReference type="Rhea" id="RHEA:24898"/>
        <dbReference type="ChEBI" id="CHEBI:33019"/>
        <dbReference type="ChEBI" id="CHEBI:37565"/>
        <dbReference type="ChEBI" id="CHEBI:58805"/>
        <dbReference type="EC" id="2.7.7.65"/>
    </reaction>
</comment>
<dbReference type="SMART" id="SM00267">
    <property type="entry name" value="GGDEF"/>
    <property type="match status" value="1"/>
</dbReference>
<dbReference type="NCBIfam" id="TIGR00254">
    <property type="entry name" value="GGDEF"/>
    <property type="match status" value="1"/>
</dbReference>
<dbReference type="InterPro" id="IPR000160">
    <property type="entry name" value="GGDEF_dom"/>
</dbReference>
<name>A0ABY1BNU7_9PSED</name>
<dbReference type="InterPro" id="IPR029787">
    <property type="entry name" value="Nucleotide_cyclase"/>
</dbReference>
<keyword evidence="6" id="KW-1185">Reference proteome</keyword>
<dbReference type="Gene3D" id="3.30.70.270">
    <property type="match status" value="1"/>
</dbReference>
<keyword evidence="3" id="KW-0812">Transmembrane</keyword>
<dbReference type="Pfam" id="PF00990">
    <property type="entry name" value="GGDEF"/>
    <property type="match status" value="1"/>
</dbReference>
<feature type="transmembrane region" description="Helical" evidence="3">
    <location>
        <begin position="61"/>
        <end position="83"/>
    </location>
</feature>
<protein>
    <recommendedName>
        <fullName evidence="1">diguanylate cyclase</fullName>
        <ecNumber evidence="1">2.7.7.65</ecNumber>
    </recommendedName>
</protein>
<dbReference type="EC" id="2.7.7.65" evidence="1"/>
<evidence type="ECO:0000259" key="4">
    <source>
        <dbReference type="PROSITE" id="PS50887"/>
    </source>
</evidence>
<proteinExistence type="predicted"/>
<keyword evidence="3" id="KW-1133">Transmembrane helix</keyword>
<evidence type="ECO:0000256" key="2">
    <source>
        <dbReference type="ARBA" id="ARBA00034247"/>
    </source>
</evidence>
<dbReference type="InterPro" id="IPR050469">
    <property type="entry name" value="Diguanylate_Cyclase"/>
</dbReference>
<evidence type="ECO:0000256" key="3">
    <source>
        <dbReference type="SAM" id="Phobius"/>
    </source>
</evidence>
<feature type="transmembrane region" description="Helical" evidence="3">
    <location>
        <begin position="185"/>
        <end position="206"/>
    </location>
</feature>
<accession>A0ABY1BNU7</accession>
<organism evidence="5 6">
    <name type="scientific">Pseudomonas cuatrocienegasensis</name>
    <dbReference type="NCBI Taxonomy" id="543360"/>
    <lineage>
        <taxon>Bacteria</taxon>
        <taxon>Pseudomonadati</taxon>
        <taxon>Pseudomonadota</taxon>
        <taxon>Gammaproteobacteria</taxon>
        <taxon>Pseudomonadales</taxon>
        <taxon>Pseudomonadaceae</taxon>
        <taxon>Pseudomonas</taxon>
    </lineage>
</organism>
<dbReference type="PANTHER" id="PTHR45138:SF9">
    <property type="entry name" value="DIGUANYLATE CYCLASE DGCM-RELATED"/>
    <property type="match status" value="1"/>
</dbReference>
<feature type="transmembrane region" description="Helical" evidence="3">
    <location>
        <begin position="148"/>
        <end position="173"/>
    </location>
</feature>
<evidence type="ECO:0000313" key="5">
    <source>
        <dbReference type="EMBL" id="SER27422.1"/>
    </source>
</evidence>
<dbReference type="SUPFAM" id="SSF55073">
    <property type="entry name" value="Nucleotide cyclase"/>
    <property type="match status" value="1"/>
</dbReference>
<dbReference type="RefSeq" id="WP_069519703.1">
    <property type="nucleotide sequence ID" value="NZ_FOFP01000020.1"/>
</dbReference>
<feature type="domain" description="GGDEF" evidence="4">
    <location>
        <begin position="248"/>
        <end position="382"/>
    </location>
</feature>
<reference evidence="5 6" key="1">
    <citation type="submission" date="2016-10" db="EMBL/GenBank/DDBJ databases">
        <authorList>
            <person name="Varghese N."/>
            <person name="Submissions S."/>
        </authorList>
    </citation>
    <scope>NUCLEOTIDE SEQUENCE [LARGE SCALE GENOMIC DNA]</scope>
    <source>
        <strain evidence="5 6">CIP 109853</strain>
    </source>
</reference>